<organism evidence="2">
    <name type="scientific">uncultured Synechococcales cyanobacterium</name>
    <dbReference type="NCBI Taxonomy" id="1936017"/>
    <lineage>
        <taxon>Bacteria</taxon>
        <taxon>Bacillati</taxon>
        <taxon>Cyanobacteriota</taxon>
        <taxon>Cyanophyceae</taxon>
        <taxon>Synechococcales</taxon>
        <taxon>environmental samples</taxon>
    </lineage>
</organism>
<sequence>MVGPAGIGKSALAAQLLQQSAPALAGQFDCIVWKSIFYAPPLKELLGELNLLLSTYLQLEPSTSQSLPEQVSQMISYLRSGRCLVVLDSAETLLQGNQTSFSPYGGQNAAFGQFLRRLAEEQLPSRLLLLSRKPFQDINRFATAGKSTAQMLLRGLEQKDTQGFLRSRKIASQPSWGDLVSLTRGNPHLLTQAANRIREFFGGEVNRFIRYSITLDPYFLEALEGEFGPAGSSTAGERWLVVHLADQIQQGADPVPVSALLNAWQHQHQEARSRTELWAAIDVLTQAALVEKVKEKPEIHLSLAPLMKKYVAEREEIRAYLAGHSQ</sequence>
<evidence type="ECO:0000313" key="2">
    <source>
        <dbReference type="EMBL" id="CAA9555646.1"/>
    </source>
</evidence>
<proteinExistence type="predicted"/>
<evidence type="ECO:0000259" key="1">
    <source>
        <dbReference type="Pfam" id="PF05729"/>
    </source>
</evidence>
<dbReference type="EMBL" id="CADCWO010000017">
    <property type="protein sequence ID" value="CAA9555646.1"/>
    <property type="molecule type" value="Genomic_DNA"/>
</dbReference>
<reference evidence="2" key="1">
    <citation type="submission" date="2020-02" db="EMBL/GenBank/DDBJ databases">
        <authorList>
            <person name="Meier V. D."/>
        </authorList>
    </citation>
    <scope>NUCLEOTIDE SEQUENCE</scope>
    <source>
        <strain evidence="2">AVDCRST_MAG81</strain>
    </source>
</reference>
<dbReference type="InterPro" id="IPR007111">
    <property type="entry name" value="NACHT_NTPase"/>
</dbReference>
<protein>
    <recommendedName>
        <fullName evidence="1">NACHT domain-containing protein</fullName>
    </recommendedName>
</protein>
<dbReference type="AlphaFoldDB" id="A0A6J4UNA1"/>
<name>A0A6J4UNA1_9CYAN</name>
<dbReference type="InterPro" id="IPR027417">
    <property type="entry name" value="P-loop_NTPase"/>
</dbReference>
<dbReference type="SUPFAM" id="SSF52540">
    <property type="entry name" value="P-loop containing nucleoside triphosphate hydrolases"/>
    <property type="match status" value="1"/>
</dbReference>
<accession>A0A6J4UNA1</accession>
<dbReference type="Gene3D" id="3.40.50.300">
    <property type="entry name" value="P-loop containing nucleotide triphosphate hydrolases"/>
    <property type="match status" value="1"/>
</dbReference>
<feature type="domain" description="NACHT" evidence="1">
    <location>
        <begin position="2"/>
        <end position="167"/>
    </location>
</feature>
<dbReference type="Pfam" id="PF05729">
    <property type="entry name" value="NACHT"/>
    <property type="match status" value="1"/>
</dbReference>
<gene>
    <name evidence="2" type="ORF">AVDCRST_MAG81-200</name>
</gene>